<name>A0A2T3Q322_PHODM</name>
<evidence type="ECO:0000313" key="1">
    <source>
        <dbReference type="EMBL" id="SPY46004.1"/>
    </source>
</evidence>
<evidence type="ECO:0000313" key="2">
    <source>
        <dbReference type="Proteomes" id="UP000251647"/>
    </source>
</evidence>
<organism evidence="1 2">
    <name type="scientific">Photobacterium damselae</name>
    <dbReference type="NCBI Taxonomy" id="38293"/>
    <lineage>
        <taxon>Bacteria</taxon>
        <taxon>Pseudomonadati</taxon>
        <taxon>Pseudomonadota</taxon>
        <taxon>Gammaproteobacteria</taxon>
        <taxon>Vibrionales</taxon>
        <taxon>Vibrionaceae</taxon>
        <taxon>Photobacterium</taxon>
    </lineage>
</organism>
<proteinExistence type="predicted"/>
<dbReference type="AlphaFoldDB" id="A0A2T3Q322"/>
<dbReference type="Proteomes" id="UP000251647">
    <property type="component" value="Unassembled WGS sequence"/>
</dbReference>
<reference evidence="1 2" key="1">
    <citation type="submission" date="2018-06" db="EMBL/GenBank/DDBJ databases">
        <authorList>
            <consortium name="Pathogen Informatics"/>
            <person name="Doyle S."/>
        </authorList>
    </citation>
    <scope>NUCLEOTIDE SEQUENCE [LARGE SCALE GENOMIC DNA]</scope>
    <source>
        <strain evidence="1 2">NCTC11647</strain>
    </source>
</reference>
<dbReference type="EMBL" id="UATL01000008">
    <property type="protein sequence ID" value="SPY46004.1"/>
    <property type="molecule type" value="Genomic_DNA"/>
</dbReference>
<protein>
    <submittedName>
        <fullName evidence="1">Uncharacterized protein</fullName>
    </submittedName>
</protein>
<sequence length="60" mass="7335">MTLLEERIIYLKSEMDMTRAQLVEYLSNHQRINKILIKYDNYLLEYEFLISLQVKNNKIP</sequence>
<gene>
    <name evidence="1" type="ORF">NCTC11647_04349</name>
</gene>
<accession>A0A2T3Q322</accession>